<dbReference type="AlphaFoldDB" id="A0A6A6BLW2"/>
<dbReference type="EMBL" id="ML995478">
    <property type="protein sequence ID" value="KAF2145036.1"/>
    <property type="molecule type" value="Genomic_DNA"/>
</dbReference>
<name>A0A6A6BLW2_9PEZI</name>
<feature type="compositionally biased region" description="Low complexity" evidence="1">
    <location>
        <begin position="527"/>
        <end position="555"/>
    </location>
</feature>
<dbReference type="Proteomes" id="UP000799438">
    <property type="component" value="Unassembled WGS sequence"/>
</dbReference>
<feature type="region of interest" description="Disordered" evidence="1">
    <location>
        <begin position="527"/>
        <end position="560"/>
    </location>
</feature>
<gene>
    <name evidence="2" type="ORF">K452DRAFT_284426</name>
</gene>
<dbReference type="GeneID" id="54297436"/>
<feature type="region of interest" description="Disordered" evidence="1">
    <location>
        <begin position="438"/>
        <end position="472"/>
    </location>
</feature>
<dbReference type="OrthoDB" id="4538483at2759"/>
<dbReference type="RefSeq" id="XP_033400748.1">
    <property type="nucleotide sequence ID" value="XM_033539940.1"/>
</dbReference>
<keyword evidence="3" id="KW-1185">Reference proteome</keyword>
<evidence type="ECO:0000313" key="2">
    <source>
        <dbReference type="EMBL" id="KAF2145036.1"/>
    </source>
</evidence>
<evidence type="ECO:0008006" key="4">
    <source>
        <dbReference type="Google" id="ProtNLM"/>
    </source>
</evidence>
<protein>
    <recommendedName>
        <fullName evidence="4">DNA mismatch repair protein HSM3 N-terminal domain-containing protein</fullName>
    </recommendedName>
</protein>
<proteinExistence type="predicted"/>
<evidence type="ECO:0000313" key="3">
    <source>
        <dbReference type="Proteomes" id="UP000799438"/>
    </source>
</evidence>
<evidence type="ECO:0000256" key="1">
    <source>
        <dbReference type="SAM" id="MobiDB-lite"/>
    </source>
</evidence>
<accession>A0A6A6BLW2</accession>
<reference evidence="2" key="1">
    <citation type="journal article" date="2020" name="Stud. Mycol.">
        <title>101 Dothideomycetes genomes: a test case for predicting lifestyles and emergence of pathogens.</title>
        <authorList>
            <person name="Haridas S."/>
            <person name="Albert R."/>
            <person name="Binder M."/>
            <person name="Bloem J."/>
            <person name="Labutti K."/>
            <person name="Salamov A."/>
            <person name="Andreopoulos B."/>
            <person name="Baker S."/>
            <person name="Barry K."/>
            <person name="Bills G."/>
            <person name="Bluhm B."/>
            <person name="Cannon C."/>
            <person name="Castanera R."/>
            <person name="Culley D."/>
            <person name="Daum C."/>
            <person name="Ezra D."/>
            <person name="Gonzalez J."/>
            <person name="Henrissat B."/>
            <person name="Kuo A."/>
            <person name="Liang C."/>
            <person name="Lipzen A."/>
            <person name="Lutzoni F."/>
            <person name="Magnuson J."/>
            <person name="Mondo S."/>
            <person name="Nolan M."/>
            <person name="Ohm R."/>
            <person name="Pangilinan J."/>
            <person name="Park H.-J."/>
            <person name="Ramirez L."/>
            <person name="Alfaro M."/>
            <person name="Sun H."/>
            <person name="Tritt A."/>
            <person name="Yoshinaga Y."/>
            <person name="Zwiers L.-H."/>
            <person name="Turgeon B."/>
            <person name="Goodwin S."/>
            <person name="Spatafora J."/>
            <person name="Crous P."/>
            <person name="Grigoriev I."/>
        </authorList>
    </citation>
    <scope>NUCLEOTIDE SEQUENCE</scope>
    <source>
        <strain evidence="2">CBS 121167</strain>
    </source>
</reference>
<organism evidence="2 3">
    <name type="scientific">Aplosporella prunicola CBS 121167</name>
    <dbReference type="NCBI Taxonomy" id="1176127"/>
    <lineage>
        <taxon>Eukaryota</taxon>
        <taxon>Fungi</taxon>
        <taxon>Dikarya</taxon>
        <taxon>Ascomycota</taxon>
        <taxon>Pezizomycotina</taxon>
        <taxon>Dothideomycetes</taxon>
        <taxon>Dothideomycetes incertae sedis</taxon>
        <taxon>Botryosphaeriales</taxon>
        <taxon>Aplosporellaceae</taxon>
        <taxon>Aplosporella</taxon>
    </lineage>
</organism>
<sequence length="654" mass="70476">MSTSRELVTAAVQQLPIHFAEVEQDPSTPLDVDLIDLVQPFVSAPDVVDASTSQALTAQLARLLPTLQQDPTPAIQLLVKLIEPYDFDAIRSIQPPVDFAAGLDLAAVPYHPLALALLEKASLNGRHAEFIASSPSIVSNLVQLWLSTEDIGIADRATNVLYDLLHVDRDPANPTATEGPVGYGVGFMWKRVFGDRDIYSLFFRLCGGDVLNRSRKTVAQARLMAWLPRVGELSWEAITLSQHAEVEQRFGLATPGLLNFAALHVVDYKDDILMHISLIEFYSALLKTCSRPSRSTGQSKSLEYLKATKVHERTLSYFLNPAAHESFETSYLYRPAAHYLATYASTYPDDFEASAEIRAATLRRLVNVFSDTKLAHWVHGHAPQHDLHVLASLPRTSLLPSPTWDASPLALLPAGRSTNPDVLRTLATIFHGPSDGADYAESLTFPPPPQQPPQADDEASAHTSEAEAPARLAAERAAARSLAASFLEHNSAFFADLVTVAETLALKDNALAALDLVAALVMAHWPSTSASASPSPTPSTNTPAPDSASDDAAFPPSGPCLLTRPGNPLLPYLLRPAPTAAHLAGRDSEAAHARIAARKFEVLRLLKRELEREISGGSAAPGARGVVELLRGREAEGAWGRGGDVGGHIAAMEL</sequence>